<organism evidence="4 5">
    <name type="scientific">Mesobacillus subterraneus</name>
    <dbReference type="NCBI Taxonomy" id="285983"/>
    <lineage>
        <taxon>Bacteria</taxon>
        <taxon>Bacillati</taxon>
        <taxon>Bacillota</taxon>
        <taxon>Bacilli</taxon>
        <taxon>Bacillales</taxon>
        <taxon>Bacillaceae</taxon>
        <taxon>Mesobacillus</taxon>
    </lineage>
</organism>
<comment type="similarity">
    <text evidence="2">Belongs to the ROK (NagC/XylR) family.</text>
</comment>
<dbReference type="PANTHER" id="PTHR18964">
    <property type="entry name" value="ROK (REPRESSOR, ORF, KINASE) FAMILY"/>
    <property type="match status" value="1"/>
</dbReference>
<comment type="function">
    <text evidence="1">Transcriptional repressor of xylose-utilizing enzymes.</text>
</comment>
<evidence type="ECO:0008006" key="6">
    <source>
        <dbReference type="Google" id="ProtNLM"/>
    </source>
</evidence>
<protein>
    <recommendedName>
        <fullName evidence="6">ROK family transcriptional regulator</fullName>
    </recommendedName>
</protein>
<dbReference type="Pfam" id="PF00480">
    <property type="entry name" value="ROK"/>
    <property type="match status" value="1"/>
</dbReference>
<dbReference type="RefSeq" id="WP_044395998.1">
    <property type="nucleotide sequence ID" value="NZ_JXIQ01000184.1"/>
</dbReference>
<comment type="caution">
    <text evidence="4">The sequence shown here is derived from an EMBL/GenBank/DDBJ whole genome shotgun (WGS) entry which is preliminary data.</text>
</comment>
<dbReference type="Gene3D" id="1.10.10.10">
    <property type="entry name" value="Winged helix-like DNA-binding domain superfamily/Winged helix DNA-binding domain"/>
    <property type="match status" value="1"/>
</dbReference>
<dbReference type="GO" id="GO:0042732">
    <property type="term" value="P:D-xylose metabolic process"/>
    <property type="evidence" value="ECO:0007669"/>
    <property type="project" value="UniProtKB-KW"/>
</dbReference>
<evidence type="ECO:0000256" key="2">
    <source>
        <dbReference type="ARBA" id="ARBA00006479"/>
    </source>
</evidence>
<dbReference type="InterPro" id="IPR036388">
    <property type="entry name" value="WH-like_DNA-bd_sf"/>
</dbReference>
<dbReference type="SUPFAM" id="SSF46785">
    <property type="entry name" value="Winged helix' DNA-binding domain"/>
    <property type="match status" value="1"/>
</dbReference>
<accession>A0A0D6Z8B4</accession>
<dbReference type="InterPro" id="IPR043129">
    <property type="entry name" value="ATPase_NBD"/>
</dbReference>
<evidence type="ECO:0000256" key="1">
    <source>
        <dbReference type="ARBA" id="ARBA00002486"/>
    </source>
</evidence>
<dbReference type="EMBL" id="JXIQ01000184">
    <property type="protein sequence ID" value="KIY20813.1"/>
    <property type="molecule type" value="Genomic_DNA"/>
</dbReference>
<proteinExistence type="inferred from homology"/>
<dbReference type="SUPFAM" id="SSF53067">
    <property type="entry name" value="Actin-like ATPase domain"/>
    <property type="match status" value="1"/>
</dbReference>
<dbReference type="Proteomes" id="UP000032512">
    <property type="component" value="Unassembled WGS sequence"/>
</dbReference>
<dbReference type="InterPro" id="IPR000600">
    <property type="entry name" value="ROK"/>
</dbReference>
<evidence type="ECO:0000313" key="5">
    <source>
        <dbReference type="Proteomes" id="UP000032512"/>
    </source>
</evidence>
<dbReference type="InterPro" id="IPR036390">
    <property type="entry name" value="WH_DNA-bd_sf"/>
</dbReference>
<evidence type="ECO:0000256" key="3">
    <source>
        <dbReference type="ARBA" id="ARBA00022629"/>
    </source>
</evidence>
<dbReference type="PANTHER" id="PTHR18964:SF149">
    <property type="entry name" value="BIFUNCTIONAL UDP-N-ACETYLGLUCOSAMINE 2-EPIMERASE_N-ACETYLMANNOSAMINE KINASE"/>
    <property type="match status" value="1"/>
</dbReference>
<dbReference type="PATRIC" id="fig|285983.3.peg.2863"/>
<sequence length="406" mass="44798">MNGLRKGSKDLIKEMNRFIVINLIRKSGRISRSDVSKITKMSLSTITYIVDGLMSVDLVREVGVATSTGGRRPVLLEFNADYGYTVGVKIEEKRVLFALTNLNADILNLVEKKFNRFDNIQDVVAMIAGEIKELLQNADKPMEQLMGIGIAASGLINRQEGTIVRSSMLGWENVPLCQLLSEQLNNIPVFIDKNVNAYTMAELWYGEGKDLSNFLCISVGAGLGMSLVVNKKIYYGESGGAGEFGHTVMKIGGYPCHCGQKGCLEMYASEFYLLNRGSEIKESYPETIIEDFSFEEVSKGAENGDALAIELMKSFGENLGYGILNAINALNPHTILLIGEGMKYKHLFLDTAVDIARKNFFSAAKIQTEIRPTELGDDSWLKGAALLAITHLFQAPIYEESKSILN</sequence>
<dbReference type="Gene3D" id="3.30.420.40">
    <property type="match status" value="2"/>
</dbReference>
<keyword evidence="3" id="KW-0119">Carbohydrate metabolism</keyword>
<reference evidence="4 5" key="1">
    <citation type="submission" date="2015-01" db="EMBL/GenBank/DDBJ databases">
        <title>Draft genome sequences of the supercritical CO2 tolerant bacteria Bacillus subterraneus MITOT1 and Bacillus cereus MIT0214.</title>
        <authorList>
            <person name="Peet K.C."/>
            <person name="Thompson J.R."/>
        </authorList>
    </citation>
    <scope>NUCLEOTIDE SEQUENCE [LARGE SCALE GENOMIC DNA]</scope>
    <source>
        <strain evidence="4 5">MITOT1</strain>
    </source>
</reference>
<dbReference type="AlphaFoldDB" id="A0A0D6Z8B4"/>
<keyword evidence="3" id="KW-0859">Xylose metabolism</keyword>
<name>A0A0D6Z8B4_9BACI</name>
<keyword evidence="5" id="KW-1185">Reference proteome</keyword>
<gene>
    <name evidence="4" type="ORF">UB32_17035</name>
</gene>
<evidence type="ECO:0000313" key="4">
    <source>
        <dbReference type="EMBL" id="KIY20813.1"/>
    </source>
</evidence>
<dbReference type="OrthoDB" id="9796533at2"/>